<dbReference type="InterPro" id="IPR050567">
    <property type="entry name" value="Mitochondrial_Carrier"/>
</dbReference>
<dbReference type="WBParaSite" id="SBAD_0000636601-mRNA-1">
    <property type="protein sequence ID" value="SBAD_0000636601-mRNA-1"/>
    <property type="gene ID" value="SBAD_0000636601"/>
</dbReference>
<dbReference type="OrthoDB" id="14252at2759"/>
<dbReference type="GO" id="GO:1902603">
    <property type="term" value="P:carnitine transmembrane transport"/>
    <property type="evidence" value="ECO:0007669"/>
    <property type="project" value="TreeGrafter"/>
</dbReference>
<keyword evidence="6 11" id="KW-1133">Transmembrane helix</keyword>
<reference evidence="12 13" key="2">
    <citation type="submission" date="2018-11" db="EMBL/GenBank/DDBJ databases">
        <authorList>
            <consortium name="Pathogen Informatics"/>
        </authorList>
    </citation>
    <scope>NUCLEOTIDE SEQUENCE [LARGE SCALE GENOMIC DNA]</scope>
</reference>
<evidence type="ECO:0000256" key="10">
    <source>
        <dbReference type="RuleBase" id="RU000488"/>
    </source>
</evidence>
<sequence>MDNSRSEELSEHQRTNSLRNFIAGGVGGVFCVLSGHPFDTIKVRVQTATHTPLGDIAVFKGTYDCLRKTVVNEGFFALYKGMAAPLTGVAPLFALYFFGCSVGKRLQQTDPDQIMTPFQNFNAGAFAGVLTTTVMAPGERIKCLLQVQHSKHTAKYSGPIDVVKQLYKEGGLKSIFRGTAVTLLRGMSLLIFLKRKASMTRSRYTFA</sequence>
<evidence type="ECO:0000313" key="13">
    <source>
        <dbReference type="Proteomes" id="UP000270296"/>
    </source>
</evidence>
<protein>
    <submittedName>
        <fullName evidence="14">Mitochondrial carrier protein</fullName>
    </submittedName>
</protein>
<dbReference type="EMBL" id="UZAM01009506">
    <property type="protein sequence ID" value="VDP09288.1"/>
    <property type="molecule type" value="Genomic_DNA"/>
</dbReference>
<evidence type="ECO:0000256" key="9">
    <source>
        <dbReference type="PROSITE-ProRule" id="PRU00282"/>
    </source>
</evidence>
<keyword evidence="8 9" id="KW-0472">Membrane</keyword>
<keyword evidence="4 9" id="KW-0812">Transmembrane</keyword>
<accession>A0A183IR81</accession>
<dbReference type="InterPro" id="IPR018108">
    <property type="entry name" value="MCP_transmembrane"/>
</dbReference>
<evidence type="ECO:0000256" key="11">
    <source>
        <dbReference type="SAM" id="Phobius"/>
    </source>
</evidence>
<keyword evidence="5" id="KW-0677">Repeat</keyword>
<comment type="subcellular location">
    <subcellularLocation>
        <location evidence="1">Mitochondrion membrane</location>
        <topology evidence="1">Multi-pass membrane protein</topology>
    </subcellularLocation>
</comment>
<keyword evidence="3 10" id="KW-0813">Transport</keyword>
<dbReference type="AlphaFoldDB" id="A0A183IR81"/>
<evidence type="ECO:0000256" key="8">
    <source>
        <dbReference type="ARBA" id="ARBA00023136"/>
    </source>
</evidence>
<comment type="similarity">
    <text evidence="2 10">Belongs to the mitochondrial carrier (TC 2.A.29) family.</text>
</comment>
<keyword evidence="7" id="KW-0496">Mitochondrion</keyword>
<feature type="repeat" description="Solcar" evidence="9">
    <location>
        <begin position="15"/>
        <end position="106"/>
    </location>
</feature>
<reference evidence="14" key="1">
    <citation type="submission" date="2016-06" db="UniProtKB">
        <authorList>
            <consortium name="WormBaseParasite"/>
        </authorList>
    </citation>
    <scope>IDENTIFICATION</scope>
</reference>
<keyword evidence="13" id="KW-1185">Reference proteome</keyword>
<dbReference type="InterPro" id="IPR023395">
    <property type="entry name" value="MCP_dom_sf"/>
</dbReference>
<evidence type="ECO:0000256" key="7">
    <source>
        <dbReference type="ARBA" id="ARBA00023128"/>
    </source>
</evidence>
<dbReference type="GO" id="GO:0006839">
    <property type="term" value="P:mitochondrial transport"/>
    <property type="evidence" value="ECO:0007669"/>
    <property type="project" value="TreeGrafter"/>
</dbReference>
<evidence type="ECO:0000256" key="2">
    <source>
        <dbReference type="ARBA" id="ARBA00006375"/>
    </source>
</evidence>
<evidence type="ECO:0000256" key="1">
    <source>
        <dbReference type="ARBA" id="ARBA00004225"/>
    </source>
</evidence>
<dbReference type="Pfam" id="PF00153">
    <property type="entry name" value="Mito_carr"/>
    <property type="match status" value="2"/>
</dbReference>
<evidence type="ECO:0000256" key="6">
    <source>
        <dbReference type="ARBA" id="ARBA00022989"/>
    </source>
</evidence>
<dbReference type="Gene3D" id="1.50.40.10">
    <property type="entry name" value="Mitochondrial carrier domain"/>
    <property type="match status" value="1"/>
</dbReference>
<dbReference type="SUPFAM" id="SSF103506">
    <property type="entry name" value="Mitochondrial carrier"/>
    <property type="match status" value="1"/>
</dbReference>
<dbReference type="GO" id="GO:0031966">
    <property type="term" value="C:mitochondrial membrane"/>
    <property type="evidence" value="ECO:0007669"/>
    <property type="project" value="UniProtKB-SubCell"/>
</dbReference>
<evidence type="ECO:0000256" key="3">
    <source>
        <dbReference type="ARBA" id="ARBA00022448"/>
    </source>
</evidence>
<dbReference type="Proteomes" id="UP000270296">
    <property type="component" value="Unassembled WGS sequence"/>
</dbReference>
<name>A0A183IR81_9BILA</name>
<dbReference type="PROSITE" id="PS50920">
    <property type="entry name" value="SOLCAR"/>
    <property type="match status" value="2"/>
</dbReference>
<dbReference type="PANTHER" id="PTHR45624:SF4">
    <property type="entry name" value="CONGESTED-LIKE TRACHEA PROTEIN-RELATED"/>
    <property type="match status" value="1"/>
</dbReference>
<evidence type="ECO:0000313" key="14">
    <source>
        <dbReference type="WBParaSite" id="SBAD_0000636601-mRNA-1"/>
    </source>
</evidence>
<dbReference type="PANTHER" id="PTHR45624">
    <property type="entry name" value="MITOCHONDRIAL BASIC AMINO ACIDS TRANSPORTER-RELATED"/>
    <property type="match status" value="1"/>
</dbReference>
<feature type="transmembrane region" description="Helical" evidence="11">
    <location>
        <begin position="77"/>
        <end position="98"/>
    </location>
</feature>
<evidence type="ECO:0000256" key="4">
    <source>
        <dbReference type="ARBA" id="ARBA00022692"/>
    </source>
</evidence>
<feature type="repeat" description="Solcar" evidence="9">
    <location>
        <begin position="115"/>
        <end position="203"/>
    </location>
</feature>
<gene>
    <name evidence="12" type="ORF">SBAD_LOCUS6128</name>
</gene>
<dbReference type="GO" id="GO:0015227">
    <property type="term" value="F:O-acyl-L-carnitine transmembrane transporter activity"/>
    <property type="evidence" value="ECO:0007669"/>
    <property type="project" value="TreeGrafter"/>
</dbReference>
<evidence type="ECO:0000313" key="12">
    <source>
        <dbReference type="EMBL" id="VDP09288.1"/>
    </source>
</evidence>
<organism evidence="14">
    <name type="scientific">Soboliphyme baturini</name>
    <dbReference type="NCBI Taxonomy" id="241478"/>
    <lineage>
        <taxon>Eukaryota</taxon>
        <taxon>Metazoa</taxon>
        <taxon>Ecdysozoa</taxon>
        <taxon>Nematoda</taxon>
        <taxon>Enoplea</taxon>
        <taxon>Dorylaimia</taxon>
        <taxon>Dioctophymatida</taxon>
        <taxon>Dioctophymatoidea</taxon>
        <taxon>Soboliphymatidae</taxon>
        <taxon>Soboliphyme</taxon>
    </lineage>
</organism>
<proteinExistence type="inferred from homology"/>
<evidence type="ECO:0000256" key="5">
    <source>
        <dbReference type="ARBA" id="ARBA00022737"/>
    </source>
</evidence>